<evidence type="ECO:0000313" key="1">
    <source>
        <dbReference type="EMBL" id="JAH26517.1"/>
    </source>
</evidence>
<dbReference type="AlphaFoldDB" id="A0A0E9RCJ2"/>
<reference evidence="1" key="2">
    <citation type="journal article" date="2015" name="Fish Shellfish Immunol.">
        <title>Early steps in the European eel (Anguilla anguilla)-Vibrio vulnificus interaction in the gills: Role of the RtxA13 toxin.</title>
        <authorList>
            <person name="Callol A."/>
            <person name="Pajuelo D."/>
            <person name="Ebbesson L."/>
            <person name="Teles M."/>
            <person name="MacKenzie S."/>
            <person name="Amaro C."/>
        </authorList>
    </citation>
    <scope>NUCLEOTIDE SEQUENCE</scope>
</reference>
<sequence length="58" mass="6446">MTSSKSLNPQLRMRFQLPAVFSVDKNFSGTLLKNIRAQAWLIDAAILQVIAGTLPLYP</sequence>
<name>A0A0E9RCJ2_ANGAN</name>
<organism evidence="1">
    <name type="scientific">Anguilla anguilla</name>
    <name type="common">European freshwater eel</name>
    <name type="synonym">Muraena anguilla</name>
    <dbReference type="NCBI Taxonomy" id="7936"/>
    <lineage>
        <taxon>Eukaryota</taxon>
        <taxon>Metazoa</taxon>
        <taxon>Chordata</taxon>
        <taxon>Craniata</taxon>
        <taxon>Vertebrata</taxon>
        <taxon>Euteleostomi</taxon>
        <taxon>Actinopterygii</taxon>
        <taxon>Neopterygii</taxon>
        <taxon>Teleostei</taxon>
        <taxon>Anguilliformes</taxon>
        <taxon>Anguillidae</taxon>
        <taxon>Anguilla</taxon>
    </lineage>
</organism>
<dbReference type="EMBL" id="GBXM01082060">
    <property type="protein sequence ID" value="JAH26517.1"/>
    <property type="molecule type" value="Transcribed_RNA"/>
</dbReference>
<accession>A0A0E9RCJ2</accession>
<reference evidence="1" key="1">
    <citation type="submission" date="2014-11" db="EMBL/GenBank/DDBJ databases">
        <authorList>
            <person name="Amaro Gonzalez C."/>
        </authorList>
    </citation>
    <scope>NUCLEOTIDE SEQUENCE</scope>
</reference>
<protein>
    <submittedName>
        <fullName evidence="1">Uncharacterized protein</fullName>
    </submittedName>
</protein>
<proteinExistence type="predicted"/>